<dbReference type="Proteomes" id="UP000275078">
    <property type="component" value="Unassembled WGS sequence"/>
</dbReference>
<dbReference type="Pfam" id="PF02469">
    <property type="entry name" value="Fasciclin"/>
    <property type="match status" value="2"/>
</dbReference>
<feature type="compositionally biased region" description="Basic and acidic residues" evidence="1">
    <location>
        <begin position="101"/>
        <end position="121"/>
    </location>
</feature>
<dbReference type="OrthoDB" id="7700931at2759"/>
<evidence type="ECO:0000259" key="3">
    <source>
        <dbReference type="PROSITE" id="PS50213"/>
    </source>
</evidence>
<protein>
    <submittedName>
        <fullName evidence="4">FAS1 domain-containing protein</fullName>
    </submittedName>
</protein>
<feature type="chain" id="PRO_5018173253" evidence="2">
    <location>
        <begin position="18"/>
        <end position="517"/>
    </location>
</feature>
<evidence type="ECO:0000313" key="5">
    <source>
        <dbReference type="Proteomes" id="UP000275078"/>
    </source>
</evidence>
<feature type="region of interest" description="Disordered" evidence="1">
    <location>
        <begin position="482"/>
        <end position="503"/>
    </location>
</feature>
<gene>
    <name evidence="4" type="ORF">BJ508DRAFT_413140</name>
</gene>
<dbReference type="STRING" id="1160509.A0A3N4II28"/>
<dbReference type="InterPro" id="IPR000782">
    <property type="entry name" value="FAS1_domain"/>
</dbReference>
<keyword evidence="2" id="KW-0732">Signal</keyword>
<feature type="compositionally biased region" description="Basic and acidic residues" evidence="1">
    <location>
        <begin position="76"/>
        <end position="87"/>
    </location>
</feature>
<keyword evidence="5" id="KW-1185">Reference proteome</keyword>
<dbReference type="Gene3D" id="2.30.180.10">
    <property type="entry name" value="FAS1 domain"/>
    <property type="match status" value="2"/>
</dbReference>
<accession>A0A3N4II28</accession>
<dbReference type="PROSITE" id="PS50213">
    <property type="entry name" value="FAS1"/>
    <property type="match status" value="2"/>
</dbReference>
<evidence type="ECO:0000256" key="2">
    <source>
        <dbReference type="SAM" id="SignalP"/>
    </source>
</evidence>
<evidence type="ECO:0000256" key="1">
    <source>
        <dbReference type="SAM" id="MobiDB-lite"/>
    </source>
</evidence>
<dbReference type="PANTHER" id="PTHR10900">
    <property type="entry name" value="PERIOSTIN-RELATED"/>
    <property type="match status" value="1"/>
</dbReference>
<feature type="region of interest" description="Disordered" evidence="1">
    <location>
        <begin position="70"/>
        <end position="128"/>
    </location>
</feature>
<dbReference type="InterPro" id="IPR050904">
    <property type="entry name" value="Adhesion/Biosynth-related"/>
</dbReference>
<dbReference type="EMBL" id="ML119662">
    <property type="protein sequence ID" value="RPA83800.1"/>
    <property type="molecule type" value="Genomic_DNA"/>
</dbReference>
<organism evidence="4 5">
    <name type="scientific">Ascobolus immersus RN42</name>
    <dbReference type="NCBI Taxonomy" id="1160509"/>
    <lineage>
        <taxon>Eukaryota</taxon>
        <taxon>Fungi</taxon>
        <taxon>Dikarya</taxon>
        <taxon>Ascomycota</taxon>
        <taxon>Pezizomycotina</taxon>
        <taxon>Pezizomycetes</taxon>
        <taxon>Pezizales</taxon>
        <taxon>Ascobolaceae</taxon>
        <taxon>Ascobolus</taxon>
    </lineage>
</organism>
<dbReference type="InterPro" id="IPR036378">
    <property type="entry name" value="FAS1_dom_sf"/>
</dbReference>
<dbReference type="SUPFAM" id="SSF82153">
    <property type="entry name" value="FAS1 domain"/>
    <property type="match status" value="2"/>
</dbReference>
<feature type="domain" description="FAS1" evidence="3">
    <location>
        <begin position="131"/>
        <end position="287"/>
    </location>
</feature>
<feature type="signal peptide" evidence="2">
    <location>
        <begin position="1"/>
        <end position="17"/>
    </location>
</feature>
<feature type="compositionally biased region" description="Basic and acidic residues" evidence="1">
    <location>
        <begin position="482"/>
        <end position="498"/>
    </location>
</feature>
<evidence type="ECO:0000313" key="4">
    <source>
        <dbReference type="EMBL" id="RPA83800.1"/>
    </source>
</evidence>
<feature type="domain" description="FAS1" evidence="3">
    <location>
        <begin position="280"/>
        <end position="478"/>
    </location>
</feature>
<reference evidence="4 5" key="1">
    <citation type="journal article" date="2018" name="Nat. Ecol. Evol.">
        <title>Pezizomycetes genomes reveal the molecular basis of ectomycorrhizal truffle lifestyle.</title>
        <authorList>
            <person name="Murat C."/>
            <person name="Payen T."/>
            <person name="Noel B."/>
            <person name="Kuo A."/>
            <person name="Morin E."/>
            <person name="Chen J."/>
            <person name="Kohler A."/>
            <person name="Krizsan K."/>
            <person name="Balestrini R."/>
            <person name="Da Silva C."/>
            <person name="Montanini B."/>
            <person name="Hainaut M."/>
            <person name="Levati E."/>
            <person name="Barry K.W."/>
            <person name="Belfiori B."/>
            <person name="Cichocki N."/>
            <person name="Clum A."/>
            <person name="Dockter R.B."/>
            <person name="Fauchery L."/>
            <person name="Guy J."/>
            <person name="Iotti M."/>
            <person name="Le Tacon F."/>
            <person name="Lindquist E.A."/>
            <person name="Lipzen A."/>
            <person name="Malagnac F."/>
            <person name="Mello A."/>
            <person name="Molinier V."/>
            <person name="Miyauchi S."/>
            <person name="Poulain J."/>
            <person name="Riccioni C."/>
            <person name="Rubini A."/>
            <person name="Sitrit Y."/>
            <person name="Splivallo R."/>
            <person name="Traeger S."/>
            <person name="Wang M."/>
            <person name="Zifcakova L."/>
            <person name="Wipf D."/>
            <person name="Zambonelli A."/>
            <person name="Paolocci F."/>
            <person name="Nowrousian M."/>
            <person name="Ottonello S."/>
            <person name="Baldrian P."/>
            <person name="Spatafora J.W."/>
            <person name="Henrissat B."/>
            <person name="Nagy L.G."/>
            <person name="Aury J.M."/>
            <person name="Wincker P."/>
            <person name="Grigoriev I.V."/>
            <person name="Bonfante P."/>
            <person name="Martin F.M."/>
        </authorList>
    </citation>
    <scope>NUCLEOTIDE SEQUENCE [LARGE SCALE GENOMIC DNA]</scope>
    <source>
        <strain evidence="4 5">RN42</strain>
    </source>
</reference>
<dbReference type="AlphaFoldDB" id="A0A3N4II28"/>
<dbReference type="SMART" id="SM00554">
    <property type="entry name" value="FAS1"/>
    <property type="match status" value="2"/>
</dbReference>
<sequence length="517" mass="57584">MKVSVAFVLAAVAVTNAISIQQQFLGSQFGQVEDRRPASIDTFNNVISQAINRELYAKADGAGLKSLFKHGCPGGGHHDGPPHDHPGHGKPPHHPSPPGHGKPDKPPHPPGREPWPPRRPDAPPGHPHHFDMNLYDLLAAGNVTSKFFSLIKDDKDIKEMLSDTSKNFTILVPINEAFGVPPHFDNPHHAPDFRGPQAHSVASYHILPGHYDFYNLNLAKTLETFMEVPELGSKDAHQRVRIGREVEEGFGEGPNPCRKTAINVLSKVISADFFGTNGVVHAISHILLPPPPTTTLIHLFPTEFSTWMLAVWKSGMIDAIEDLAGTGLTIFPPSNRRWEELPWDIRTFLFSPHGEKYLKALVQYHIVPKLIQYTDEVFHADTAFSYDLEVTEGEDVDSIINFFKKGFFKKRPHGPNPGNWPRGKYHRDLPTLLEGKSISVDIMREGPWAKWRLNGGTGLFPNDIVSREGVIQVPRGVLFPPRTDKPPRVADFDSRPDSDIPTSIEDLKARFKGLVEE</sequence>
<dbReference type="PANTHER" id="PTHR10900:SF125">
    <property type="entry name" value="FAS1 DOMAIN-CONTAINING PROTEIN YLR001C"/>
    <property type="match status" value="1"/>
</dbReference>
<name>A0A3N4II28_ASCIM</name>
<proteinExistence type="predicted"/>